<protein>
    <submittedName>
        <fullName evidence="1">Uncharacterized protein</fullName>
    </submittedName>
</protein>
<gene>
    <name evidence="1" type="ORF">KQI88_15340</name>
</gene>
<comment type="caution">
    <text evidence="1">The sequence shown here is derived from an EMBL/GenBank/DDBJ whole genome shotgun (WGS) entry which is preliminary data.</text>
</comment>
<dbReference type="Proteomes" id="UP000779508">
    <property type="component" value="Unassembled WGS sequence"/>
</dbReference>
<dbReference type="EMBL" id="JAHLQK010000006">
    <property type="protein sequence ID" value="MBU5677792.1"/>
    <property type="molecule type" value="Genomic_DNA"/>
</dbReference>
<evidence type="ECO:0000313" key="1">
    <source>
        <dbReference type="EMBL" id="MBU5677792.1"/>
    </source>
</evidence>
<proteinExistence type="predicted"/>
<reference evidence="1 2" key="1">
    <citation type="submission" date="2021-06" db="EMBL/GenBank/DDBJ databases">
        <authorList>
            <person name="Sun Q."/>
            <person name="Li D."/>
        </authorList>
    </citation>
    <scope>NUCLEOTIDE SEQUENCE [LARGE SCALE GENOMIC DNA]</scope>
    <source>
        <strain evidence="1 2">MSJ-5</strain>
    </source>
</reference>
<evidence type="ECO:0000313" key="2">
    <source>
        <dbReference type="Proteomes" id="UP000779508"/>
    </source>
</evidence>
<name>A0ABS6G7T8_9FIRM</name>
<organism evidence="1 2">
    <name type="scientific">Alkaliphilus flagellatus</name>
    <dbReference type="NCBI Taxonomy" id="2841507"/>
    <lineage>
        <taxon>Bacteria</taxon>
        <taxon>Bacillati</taxon>
        <taxon>Bacillota</taxon>
        <taxon>Clostridia</taxon>
        <taxon>Peptostreptococcales</taxon>
        <taxon>Natronincolaceae</taxon>
        <taxon>Alkaliphilus</taxon>
    </lineage>
</organism>
<sequence length="65" mass="7714">MEWSLISHTQFEKLTFSILSYNSFLNIEWHGNGGGDKGRDIVAYTFERLPLNLGYKRKWIFQCKK</sequence>
<dbReference type="RefSeq" id="WP_216418804.1">
    <property type="nucleotide sequence ID" value="NZ_JAHLQK010000006.1"/>
</dbReference>
<accession>A0ABS6G7T8</accession>
<keyword evidence="2" id="KW-1185">Reference proteome</keyword>